<dbReference type="RefSeq" id="WP_184937165.1">
    <property type="nucleotide sequence ID" value="NZ_JACHJJ010000001.1"/>
</dbReference>
<gene>
    <name evidence="1" type="ORF">FHS22_000031</name>
</gene>
<proteinExistence type="predicted"/>
<keyword evidence="2" id="KW-1185">Reference proteome</keyword>
<dbReference type="Proteomes" id="UP000562352">
    <property type="component" value="Unassembled WGS sequence"/>
</dbReference>
<comment type="caution">
    <text evidence="1">The sequence shown here is derived from an EMBL/GenBank/DDBJ whole genome shotgun (WGS) entry which is preliminary data.</text>
</comment>
<evidence type="ECO:0000313" key="1">
    <source>
        <dbReference type="EMBL" id="MBB5960793.1"/>
    </source>
</evidence>
<evidence type="ECO:0000313" key="2">
    <source>
        <dbReference type="Proteomes" id="UP000562352"/>
    </source>
</evidence>
<sequence length="141" mass="15142">MTRDLVELHVRAGELAGSGSWVYLWLLGPRVIYVGTTGLPPEVRTWLHLHDPDPAVGRLRARHPGIAADDLDVLAFRLPDGTDRPRAKAAAVAGLSAAGWFSEHYVGDPPSAGDPSFASLLDRITTALGERHGAPAVRRQP</sequence>
<accession>A0A841CVD9</accession>
<name>A0A841CVD9_PLAVE</name>
<organism evidence="1 2">
    <name type="scientific">Planomonospora venezuelensis</name>
    <dbReference type="NCBI Taxonomy" id="1999"/>
    <lineage>
        <taxon>Bacteria</taxon>
        <taxon>Bacillati</taxon>
        <taxon>Actinomycetota</taxon>
        <taxon>Actinomycetes</taxon>
        <taxon>Streptosporangiales</taxon>
        <taxon>Streptosporangiaceae</taxon>
        <taxon>Planomonospora</taxon>
    </lineage>
</organism>
<dbReference type="EMBL" id="JACHJJ010000001">
    <property type="protein sequence ID" value="MBB5960793.1"/>
    <property type="molecule type" value="Genomic_DNA"/>
</dbReference>
<evidence type="ECO:0008006" key="3">
    <source>
        <dbReference type="Google" id="ProtNLM"/>
    </source>
</evidence>
<protein>
    <recommendedName>
        <fullName evidence="3">GIY-YIG domain-containing protein</fullName>
    </recommendedName>
</protein>
<reference evidence="1 2" key="1">
    <citation type="submission" date="2020-08" db="EMBL/GenBank/DDBJ databases">
        <title>Genomic Encyclopedia of Type Strains, Phase III (KMG-III): the genomes of soil and plant-associated and newly described type strains.</title>
        <authorList>
            <person name="Whitman W."/>
        </authorList>
    </citation>
    <scope>NUCLEOTIDE SEQUENCE [LARGE SCALE GENOMIC DNA]</scope>
    <source>
        <strain evidence="1 2">CECT 3303</strain>
    </source>
</reference>
<dbReference type="AlphaFoldDB" id="A0A841CVD9"/>